<evidence type="ECO:0000259" key="2">
    <source>
        <dbReference type="PROSITE" id="PS50943"/>
    </source>
</evidence>
<evidence type="ECO:0000313" key="3">
    <source>
        <dbReference type="EMBL" id="MFH5210169.1"/>
    </source>
</evidence>
<organism evidence="3 4">
    <name type="scientific">Antrihabitans spumae</name>
    <dbReference type="NCBI Taxonomy" id="3373370"/>
    <lineage>
        <taxon>Bacteria</taxon>
        <taxon>Bacillati</taxon>
        <taxon>Actinomycetota</taxon>
        <taxon>Actinomycetes</taxon>
        <taxon>Mycobacteriales</taxon>
        <taxon>Nocardiaceae</taxon>
        <taxon>Antrihabitans</taxon>
    </lineage>
</organism>
<keyword evidence="1" id="KW-0238">DNA-binding</keyword>
<dbReference type="RefSeq" id="WP_395115839.1">
    <property type="nucleotide sequence ID" value="NZ_JBIMSO010000059.1"/>
</dbReference>
<name>A0ABW7JSP5_9NOCA</name>
<dbReference type="InterPro" id="IPR050807">
    <property type="entry name" value="TransReg_Diox_bact_type"/>
</dbReference>
<feature type="domain" description="HTH cro/C1-type" evidence="2">
    <location>
        <begin position="87"/>
        <end position="141"/>
    </location>
</feature>
<comment type="caution">
    <text evidence="3">The sequence shown here is derived from an EMBL/GenBank/DDBJ whole genome shotgun (WGS) entry which is preliminary data.</text>
</comment>
<dbReference type="CDD" id="cd00093">
    <property type="entry name" value="HTH_XRE"/>
    <property type="match status" value="2"/>
</dbReference>
<evidence type="ECO:0000256" key="1">
    <source>
        <dbReference type="ARBA" id="ARBA00023125"/>
    </source>
</evidence>
<dbReference type="InterPro" id="IPR001387">
    <property type="entry name" value="Cro/C1-type_HTH"/>
</dbReference>
<gene>
    <name evidence="3" type="ORF">ACHIPZ_18470</name>
</gene>
<dbReference type="Pfam" id="PF01381">
    <property type="entry name" value="HTH_3"/>
    <property type="match status" value="2"/>
</dbReference>
<proteinExistence type="predicted"/>
<feature type="domain" description="HTH cro/C1-type" evidence="2">
    <location>
        <begin position="23"/>
        <end position="77"/>
    </location>
</feature>
<dbReference type="PANTHER" id="PTHR46797:SF1">
    <property type="entry name" value="METHYLPHOSPHONATE SYNTHASE"/>
    <property type="match status" value="1"/>
</dbReference>
<accession>A0ABW7JSP5</accession>
<dbReference type="EMBL" id="JBIMSO010000059">
    <property type="protein sequence ID" value="MFH5210169.1"/>
    <property type="molecule type" value="Genomic_DNA"/>
</dbReference>
<dbReference type="PANTHER" id="PTHR46797">
    <property type="entry name" value="HTH-TYPE TRANSCRIPTIONAL REGULATOR"/>
    <property type="match status" value="1"/>
</dbReference>
<dbReference type="SMART" id="SM00530">
    <property type="entry name" value="HTH_XRE"/>
    <property type="match status" value="2"/>
</dbReference>
<dbReference type="SUPFAM" id="SSF47413">
    <property type="entry name" value="lambda repressor-like DNA-binding domains"/>
    <property type="match status" value="2"/>
</dbReference>
<dbReference type="PROSITE" id="PS50943">
    <property type="entry name" value="HTH_CROC1"/>
    <property type="match status" value="2"/>
</dbReference>
<reference evidence="3 4" key="1">
    <citation type="submission" date="2024-10" db="EMBL/GenBank/DDBJ databases">
        <authorList>
            <person name="Riesco R."/>
        </authorList>
    </citation>
    <scope>NUCLEOTIDE SEQUENCE [LARGE SCALE GENOMIC DNA]</scope>
    <source>
        <strain evidence="3 4">NCIMB 15449</strain>
    </source>
</reference>
<dbReference type="Proteomes" id="UP001609175">
    <property type="component" value="Unassembled WGS sequence"/>
</dbReference>
<dbReference type="InterPro" id="IPR010982">
    <property type="entry name" value="Lambda_DNA-bd_dom_sf"/>
</dbReference>
<sequence length="157" mass="17417">MTVDVNDSAPMRRVIRGFRPDLFAAARQARSLSRGELGRLSDTTGVTIGRWEDGPNSPQIDKLARATAALGIEMSDVIVVDPELRFLSYWRHMKGWTQFQLADETGLSKTLVEQIERGERHLDDKVQAKLAAALGISEDEVRDAHARVRARPAGTHA</sequence>
<protein>
    <submittedName>
        <fullName evidence="3">Helix-turn-helix domain-containing protein</fullName>
    </submittedName>
</protein>
<dbReference type="Gene3D" id="1.10.260.40">
    <property type="entry name" value="lambda repressor-like DNA-binding domains"/>
    <property type="match status" value="2"/>
</dbReference>
<evidence type="ECO:0000313" key="4">
    <source>
        <dbReference type="Proteomes" id="UP001609175"/>
    </source>
</evidence>